<feature type="transmembrane region" description="Helical" evidence="2">
    <location>
        <begin position="97"/>
        <end position="119"/>
    </location>
</feature>
<dbReference type="Proteomes" id="UP001590951">
    <property type="component" value="Unassembled WGS sequence"/>
</dbReference>
<keyword evidence="2" id="KW-1133">Transmembrane helix</keyword>
<evidence type="ECO:0000313" key="3">
    <source>
        <dbReference type="EMBL" id="KAL2049998.1"/>
    </source>
</evidence>
<accession>A0ABR4AXZ0</accession>
<evidence type="ECO:0000256" key="1">
    <source>
        <dbReference type="SAM" id="MobiDB-lite"/>
    </source>
</evidence>
<keyword evidence="2" id="KW-0472">Membrane</keyword>
<keyword evidence="2" id="KW-0812">Transmembrane</keyword>
<reference evidence="3 4" key="1">
    <citation type="submission" date="2024-09" db="EMBL/GenBank/DDBJ databases">
        <title>Rethinking Asexuality: The Enigmatic Case of Functional Sexual Genes in Lepraria (Stereocaulaceae).</title>
        <authorList>
            <person name="Doellman M."/>
            <person name="Sun Y."/>
            <person name="Barcenas-Pena A."/>
            <person name="Lumbsch H.T."/>
            <person name="Grewe F."/>
        </authorList>
    </citation>
    <scope>NUCLEOTIDE SEQUENCE [LARGE SCALE GENOMIC DNA]</scope>
    <source>
        <strain evidence="3 4">Grewe 0041</strain>
    </source>
</reference>
<comment type="caution">
    <text evidence="3">The sequence shown here is derived from an EMBL/GenBank/DDBJ whole genome shotgun (WGS) entry which is preliminary data.</text>
</comment>
<feature type="region of interest" description="Disordered" evidence="1">
    <location>
        <begin position="64"/>
        <end position="89"/>
    </location>
</feature>
<protein>
    <recommendedName>
        <fullName evidence="5">Transmembrane protein</fullName>
    </recommendedName>
</protein>
<evidence type="ECO:0008006" key="5">
    <source>
        <dbReference type="Google" id="ProtNLM"/>
    </source>
</evidence>
<feature type="compositionally biased region" description="Basic and acidic residues" evidence="1">
    <location>
        <begin position="159"/>
        <end position="168"/>
    </location>
</feature>
<feature type="compositionally biased region" description="Basic and acidic residues" evidence="1">
    <location>
        <begin position="129"/>
        <end position="150"/>
    </location>
</feature>
<evidence type="ECO:0000313" key="4">
    <source>
        <dbReference type="Proteomes" id="UP001590951"/>
    </source>
</evidence>
<proteinExistence type="predicted"/>
<name>A0ABR4AXZ0_9LECA</name>
<gene>
    <name evidence="3" type="ORF">ABVK25_009725</name>
</gene>
<sequence>MAKINIKEGPYPHKSSHPLFPFTRFKPPDFKSPLSKVSAQSNPIQEVRTSHFTQPTKTPHRVVYAPALPPTSTTKDNDTNHGQSSLPSSKCDHNCKIAAAIIIPIVCAVAIAAIVYVAWGHKYVVEKREEKRRQKDEKGIEMSKVGERSEVGSVSDAAFVRDGEGAREEEGDGSWVDGNAQAKGSRWWHRS</sequence>
<evidence type="ECO:0000256" key="2">
    <source>
        <dbReference type="SAM" id="Phobius"/>
    </source>
</evidence>
<dbReference type="EMBL" id="JBHFEH010000054">
    <property type="protein sequence ID" value="KAL2049998.1"/>
    <property type="molecule type" value="Genomic_DNA"/>
</dbReference>
<organism evidence="3 4">
    <name type="scientific">Lepraria finkii</name>
    <dbReference type="NCBI Taxonomy" id="1340010"/>
    <lineage>
        <taxon>Eukaryota</taxon>
        <taxon>Fungi</taxon>
        <taxon>Dikarya</taxon>
        <taxon>Ascomycota</taxon>
        <taxon>Pezizomycotina</taxon>
        <taxon>Lecanoromycetes</taxon>
        <taxon>OSLEUM clade</taxon>
        <taxon>Lecanoromycetidae</taxon>
        <taxon>Lecanorales</taxon>
        <taxon>Lecanorineae</taxon>
        <taxon>Stereocaulaceae</taxon>
        <taxon>Lepraria</taxon>
    </lineage>
</organism>
<feature type="region of interest" description="Disordered" evidence="1">
    <location>
        <begin position="129"/>
        <end position="191"/>
    </location>
</feature>
<feature type="compositionally biased region" description="Polar residues" evidence="1">
    <location>
        <begin position="70"/>
        <end position="88"/>
    </location>
</feature>
<keyword evidence="4" id="KW-1185">Reference proteome</keyword>